<proteinExistence type="inferred from homology"/>
<dbReference type="PRINTS" id="PR00449">
    <property type="entry name" value="RASTRNSFRMNG"/>
</dbReference>
<keyword evidence="6" id="KW-1185">Reference proteome</keyword>
<organism evidence="5 6">
    <name type="scientific">Elysia crispata</name>
    <name type="common">lettuce slug</name>
    <dbReference type="NCBI Taxonomy" id="231223"/>
    <lineage>
        <taxon>Eukaryota</taxon>
        <taxon>Metazoa</taxon>
        <taxon>Spiralia</taxon>
        <taxon>Lophotrochozoa</taxon>
        <taxon>Mollusca</taxon>
        <taxon>Gastropoda</taxon>
        <taxon>Heterobranchia</taxon>
        <taxon>Euthyneura</taxon>
        <taxon>Panpulmonata</taxon>
        <taxon>Sacoglossa</taxon>
        <taxon>Placobranchoidea</taxon>
        <taxon>Plakobranchidae</taxon>
        <taxon>Elysia</taxon>
    </lineage>
</organism>
<evidence type="ECO:0000256" key="4">
    <source>
        <dbReference type="ARBA" id="ARBA00048098"/>
    </source>
</evidence>
<sequence>MSQKRFTGAKILVLGGSGVGKTAFTVRFITKRYIGDYAPNTEMLYTHKMVGSRDEVNLEILDTAFDMPNETLEKHVRWADGCLLIYSVTDKDSYQAACALKDNLFQQRGSDLPVVLVSNKHDLLTAKTVSDDEGANLEDDLDCPRFQISVAEGQEGVNQVMEELLVLIKRELVKSLAAPPSSPEANVSGMEKKSRLYYMKKAFKKRVVRSRSDIL</sequence>
<name>A0AAE1ALA6_9GAST</name>
<dbReference type="PROSITE" id="PS51419">
    <property type="entry name" value="RAB"/>
    <property type="match status" value="1"/>
</dbReference>
<dbReference type="SMART" id="SM00174">
    <property type="entry name" value="RHO"/>
    <property type="match status" value="1"/>
</dbReference>
<accession>A0AAE1ALA6</accession>
<keyword evidence="3" id="KW-0378">Hydrolase</keyword>
<reference evidence="5" key="1">
    <citation type="journal article" date="2023" name="G3 (Bethesda)">
        <title>A reference genome for the long-term kleptoplast-retaining sea slug Elysia crispata morphotype clarki.</title>
        <authorList>
            <person name="Eastman K.E."/>
            <person name="Pendleton A.L."/>
            <person name="Shaikh M.A."/>
            <person name="Suttiyut T."/>
            <person name="Ogas R."/>
            <person name="Tomko P."/>
            <person name="Gavelis G."/>
            <person name="Widhalm J.R."/>
            <person name="Wisecaver J.H."/>
        </authorList>
    </citation>
    <scope>NUCLEOTIDE SEQUENCE</scope>
    <source>
        <strain evidence="5">ECLA1</strain>
    </source>
</reference>
<comment type="similarity">
    <text evidence="1">Belongs to the small GTPase superfamily. Ras family.</text>
</comment>
<dbReference type="PROSITE" id="PS51421">
    <property type="entry name" value="RAS"/>
    <property type="match status" value="1"/>
</dbReference>
<gene>
    <name evidence="5" type="ORF">RRG08_036016</name>
</gene>
<dbReference type="PANTHER" id="PTHR45704">
    <property type="entry name" value="RAS-LIKE FAMILY MEMBER 11"/>
    <property type="match status" value="1"/>
</dbReference>
<dbReference type="SMART" id="SM00175">
    <property type="entry name" value="RAB"/>
    <property type="match status" value="1"/>
</dbReference>
<dbReference type="EC" id="3.6.5.2" evidence="2"/>
<dbReference type="Pfam" id="PF00071">
    <property type="entry name" value="Ras"/>
    <property type="match status" value="1"/>
</dbReference>
<dbReference type="InterPro" id="IPR051065">
    <property type="entry name" value="Ras-related_GTPase"/>
</dbReference>
<evidence type="ECO:0000313" key="5">
    <source>
        <dbReference type="EMBL" id="KAK3789723.1"/>
    </source>
</evidence>
<dbReference type="EMBL" id="JAWDGP010001628">
    <property type="protein sequence ID" value="KAK3789723.1"/>
    <property type="molecule type" value="Genomic_DNA"/>
</dbReference>
<dbReference type="SUPFAM" id="SSF52540">
    <property type="entry name" value="P-loop containing nucleoside triphosphate hydrolases"/>
    <property type="match status" value="1"/>
</dbReference>
<evidence type="ECO:0000256" key="3">
    <source>
        <dbReference type="ARBA" id="ARBA00022801"/>
    </source>
</evidence>
<dbReference type="AlphaFoldDB" id="A0AAE1ALA6"/>
<comment type="catalytic activity">
    <reaction evidence="4">
        <text>GTP + H2O = GDP + phosphate + H(+)</text>
        <dbReference type="Rhea" id="RHEA:19669"/>
        <dbReference type="ChEBI" id="CHEBI:15377"/>
        <dbReference type="ChEBI" id="CHEBI:15378"/>
        <dbReference type="ChEBI" id="CHEBI:37565"/>
        <dbReference type="ChEBI" id="CHEBI:43474"/>
        <dbReference type="ChEBI" id="CHEBI:58189"/>
        <dbReference type="EC" id="3.6.5.2"/>
    </reaction>
</comment>
<comment type="caution">
    <text evidence="5">The sequence shown here is derived from an EMBL/GenBank/DDBJ whole genome shotgun (WGS) entry which is preliminary data.</text>
</comment>
<evidence type="ECO:0000256" key="2">
    <source>
        <dbReference type="ARBA" id="ARBA00011984"/>
    </source>
</evidence>
<dbReference type="Proteomes" id="UP001283361">
    <property type="component" value="Unassembled WGS sequence"/>
</dbReference>
<dbReference type="Gene3D" id="3.40.50.300">
    <property type="entry name" value="P-loop containing nucleotide triphosphate hydrolases"/>
    <property type="match status" value="1"/>
</dbReference>
<dbReference type="InterPro" id="IPR027417">
    <property type="entry name" value="P-loop_NTPase"/>
</dbReference>
<dbReference type="GO" id="GO:0003925">
    <property type="term" value="F:G protein activity"/>
    <property type="evidence" value="ECO:0007669"/>
    <property type="project" value="UniProtKB-EC"/>
</dbReference>
<dbReference type="InterPro" id="IPR001806">
    <property type="entry name" value="Small_GTPase"/>
</dbReference>
<dbReference type="GO" id="GO:0005525">
    <property type="term" value="F:GTP binding"/>
    <property type="evidence" value="ECO:0007669"/>
    <property type="project" value="InterPro"/>
</dbReference>
<dbReference type="SMART" id="SM00173">
    <property type="entry name" value="RAS"/>
    <property type="match status" value="1"/>
</dbReference>
<protein>
    <recommendedName>
        <fullName evidence="2">small monomeric GTPase</fullName>
        <ecNumber evidence="2">3.6.5.2</ecNumber>
    </recommendedName>
</protein>
<evidence type="ECO:0000313" key="6">
    <source>
        <dbReference type="Proteomes" id="UP001283361"/>
    </source>
</evidence>
<evidence type="ECO:0000256" key="1">
    <source>
        <dbReference type="ARBA" id="ARBA00008344"/>
    </source>
</evidence>